<comment type="pathway">
    <text evidence="1">Protein modification; protein ubiquitination.</text>
</comment>
<evidence type="ECO:0000256" key="8">
    <source>
        <dbReference type="PROSITE-ProRule" id="PRU00723"/>
    </source>
</evidence>
<dbReference type="InterPro" id="IPR051628">
    <property type="entry name" value="LUBAC_E3_Ligases"/>
</dbReference>
<dbReference type="Pfam" id="PF00642">
    <property type="entry name" value="zf-CCCH"/>
    <property type="match status" value="1"/>
</dbReference>
<evidence type="ECO:0000256" key="5">
    <source>
        <dbReference type="ARBA" id="ARBA00022771"/>
    </source>
</evidence>
<evidence type="ECO:0000313" key="13">
    <source>
        <dbReference type="Proteomes" id="UP000509510"/>
    </source>
</evidence>
<dbReference type="PROSITE" id="PS51873">
    <property type="entry name" value="TRIAD"/>
    <property type="match status" value="1"/>
</dbReference>
<protein>
    <submittedName>
        <fullName evidence="12">Uncharacterized protein</fullName>
    </submittedName>
</protein>
<dbReference type="CDD" id="cd20335">
    <property type="entry name" value="BRcat_RBR"/>
    <property type="match status" value="1"/>
</dbReference>
<dbReference type="InterPro" id="IPR013083">
    <property type="entry name" value="Znf_RING/FYVE/PHD"/>
</dbReference>
<dbReference type="EMBL" id="CP055899">
    <property type="protein sequence ID" value="QKX57041.1"/>
    <property type="molecule type" value="Genomic_DNA"/>
</dbReference>
<dbReference type="GO" id="GO:0008270">
    <property type="term" value="F:zinc ion binding"/>
    <property type="evidence" value="ECO:0007669"/>
    <property type="project" value="UniProtKB-KW"/>
</dbReference>
<dbReference type="Pfam" id="PF01485">
    <property type="entry name" value="IBR"/>
    <property type="match status" value="1"/>
</dbReference>
<evidence type="ECO:0000256" key="4">
    <source>
        <dbReference type="ARBA" id="ARBA00022737"/>
    </source>
</evidence>
<dbReference type="AlphaFoldDB" id="A0A7H8QU47"/>
<accession>A0A7H8QU47</accession>
<feature type="domain" description="RING-type" evidence="11">
    <location>
        <begin position="573"/>
        <end position="773"/>
    </location>
</feature>
<keyword evidence="13" id="KW-1185">Reference proteome</keyword>
<dbReference type="GO" id="GO:0097039">
    <property type="term" value="P:protein linear polyubiquitination"/>
    <property type="evidence" value="ECO:0007669"/>
    <property type="project" value="TreeGrafter"/>
</dbReference>
<feature type="domain" description="C3H1-type" evidence="10">
    <location>
        <begin position="22"/>
        <end position="49"/>
    </location>
</feature>
<evidence type="ECO:0000259" key="10">
    <source>
        <dbReference type="PROSITE" id="PS50103"/>
    </source>
</evidence>
<dbReference type="InterPro" id="IPR044066">
    <property type="entry name" value="TRIAD_supradom"/>
</dbReference>
<dbReference type="SMART" id="SM00356">
    <property type="entry name" value="ZnF_C3H1"/>
    <property type="match status" value="1"/>
</dbReference>
<dbReference type="KEGG" id="trg:TRUGW13939_04149"/>
<evidence type="ECO:0000256" key="2">
    <source>
        <dbReference type="ARBA" id="ARBA00022679"/>
    </source>
</evidence>
<feature type="region of interest" description="Disordered" evidence="9">
    <location>
        <begin position="1"/>
        <end position="22"/>
    </location>
</feature>
<dbReference type="Gene3D" id="1.20.120.1750">
    <property type="match status" value="1"/>
</dbReference>
<evidence type="ECO:0000256" key="1">
    <source>
        <dbReference type="ARBA" id="ARBA00004906"/>
    </source>
</evidence>
<dbReference type="Proteomes" id="UP000509510">
    <property type="component" value="Chromosome II"/>
</dbReference>
<dbReference type="GO" id="GO:0043130">
    <property type="term" value="F:ubiquitin binding"/>
    <property type="evidence" value="ECO:0007669"/>
    <property type="project" value="TreeGrafter"/>
</dbReference>
<dbReference type="CDD" id="cd16449">
    <property type="entry name" value="RING-HC"/>
    <property type="match status" value="1"/>
</dbReference>
<sequence>MPQSTQITSPKSLAIRGPPHDSRSQIPCYHYARGSCRNGNACPYSHLARNEQEIQETSDPEENQNHDNFTRNLCGALAQFECGAQVSKISLPTDFSAARITGLPVGTSPEYVSTLCLGVGIEIPPGCVRVFGAGVLQKSADIRLEDPTFAKLLCAKIDARNNLEPLLFQLQASQIPVSLSSGSNACRIECRKIQCSWYKPAKTAWLNFGSEDIAKRVFNEFTSKRYRILGQTVPCNAPTKSGGGRRNHHAWTLILTGLPIATMEKDILAAIHSPQDIPRNIELGKPSYDVDGELASATVMSLLSQVGPIEWSQANTELEGKRAKAIARFYEESDAREAARTLHNQPLSFGTNMKLTVQLLSTAKFKVAVTIFSAVKTRIHTASEVWIKQHLTFKVYPSPDPGYQYRVLKIEGLVAKDVATAKETMNEILDGITIMSHGKPLWAASLNLNGNAFQKLKKIQQDHGVIVIRNRSKKELKLYGSPEKCEGVESAIVRMISAESSTNHAINLNPECFQWACSGGFQTIVRVLGDNVATFDTVSTPKRILIEGSEKEFEAALKIVKKREFQLMTEASTDKDCSVCWTQAENPVFTKCSHVYCIECFENLCTDAGSGGKKDFSIKCLGEMGKCQEAFGLEELQDNLSSKAFEDILETSFASYIQRHPQMFRYCPKPDCGMIYRANSTMKFNTCAKCLTVTCTFCHAPHEGKTCAEYKDEVSGRYQATQKLKKELGIKDCPKCMTPLEKIEGCNHMTCGGLWDAYLLDLLGGVFRSWAML</sequence>
<reference evidence="13" key="1">
    <citation type="submission" date="2020-06" db="EMBL/GenBank/DDBJ databases">
        <title>A chromosome-scale genome assembly of Talaromyces rugulosus W13939.</title>
        <authorList>
            <person name="Wang B."/>
            <person name="Guo L."/>
            <person name="Ye K."/>
            <person name="Wang L."/>
        </authorList>
    </citation>
    <scope>NUCLEOTIDE SEQUENCE [LARGE SCALE GENOMIC DNA]</scope>
    <source>
        <strain evidence="13">W13939</strain>
    </source>
</reference>
<dbReference type="Pfam" id="PF00097">
    <property type="entry name" value="zf-C3HC4"/>
    <property type="match status" value="1"/>
</dbReference>
<keyword evidence="2" id="KW-0808">Transferase</keyword>
<dbReference type="PANTHER" id="PTHR22770:SF13">
    <property type="entry name" value="RING-TYPE DOMAIN-CONTAINING PROTEIN"/>
    <property type="match status" value="1"/>
</dbReference>
<proteinExistence type="predicted"/>
<dbReference type="GO" id="GO:0043161">
    <property type="term" value="P:proteasome-mediated ubiquitin-dependent protein catabolic process"/>
    <property type="evidence" value="ECO:0007669"/>
    <property type="project" value="TreeGrafter"/>
</dbReference>
<dbReference type="InterPro" id="IPR018957">
    <property type="entry name" value="Znf_C3HC4_RING-type"/>
</dbReference>
<keyword evidence="5 8" id="KW-0863">Zinc-finger</keyword>
<keyword evidence="3 8" id="KW-0479">Metal-binding</keyword>
<dbReference type="RefSeq" id="XP_035343219.1">
    <property type="nucleotide sequence ID" value="XM_035487326.1"/>
</dbReference>
<dbReference type="GO" id="GO:0000151">
    <property type="term" value="C:ubiquitin ligase complex"/>
    <property type="evidence" value="ECO:0007669"/>
    <property type="project" value="TreeGrafter"/>
</dbReference>
<evidence type="ECO:0000256" key="7">
    <source>
        <dbReference type="ARBA" id="ARBA00022833"/>
    </source>
</evidence>
<dbReference type="OrthoDB" id="10009520at2759"/>
<name>A0A7H8QU47_TALRU</name>
<dbReference type="SMART" id="SM00647">
    <property type="entry name" value="IBR"/>
    <property type="match status" value="1"/>
</dbReference>
<dbReference type="InterPro" id="IPR002867">
    <property type="entry name" value="IBR_dom"/>
</dbReference>
<keyword evidence="7 8" id="KW-0862">Zinc</keyword>
<dbReference type="GeneID" id="55991651"/>
<feature type="compositionally biased region" description="Polar residues" evidence="9">
    <location>
        <begin position="1"/>
        <end position="11"/>
    </location>
</feature>
<dbReference type="PANTHER" id="PTHR22770">
    <property type="entry name" value="UBIQUITIN CONJUGATING ENZYME 7 INTERACTING PROTEIN-RELATED"/>
    <property type="match status" value="1"/>
</dbReference>
<evidence type="ECO:0000313" key="12">
    <source>
        <dbReference type="EMBL" id="QKX57041.1"/>
    </source>
</evidence>
<evidence type="ECO:0000256" key="6">
    <source>
        <dbReference type="ARBA" id="ARBA00022786"/>
    </source>
</evidence>
<dbReference type="PROSITE" id="PS50103">
    <property type="entry name" value="ZF_C3H1"/>
    <property type="match status" value="1"/>
</dbReference>
<feature type="zinc finger region" description="C3H1-type" evidence="8">
    <location>
        <begin position="22"/>
        <end position="49"/>
    </location>
</feature>
<dbReference type="Gene3D" id="4.10.1000.10">
    <property type="entry name" value="Zinc finger, CCCH-type"/>
    <property type="match status" value="1"/>
</dbReference>
<gene>
    <name evidence="12" type="ORF">TRUGW13939_04149</name>
</gene>
<evidence type="ECO:0000259" key="11">
    <source>
        <dbReference type="PROSITE" id="PS51873"/>
    </source>
</evidence>
<evidence type="ECO:0000256" key="3">
    <source>
        <dbReference type="ARBA" id="ARBA00022723"/>
    </source>
</evidence>
<keyword evidence="6" id="KW-0833">Ubl conjugation pathway</keyword>
<dbReference type="SUPFAM" id="SSF57850">
    <property type="entry name" value="RING/U-box"/>
    <property type="match status" value="3"/>
</dbReference>
<dbReference type="GO" id="GO:0004842">
    <property type="term" value="F:ubiquitin-protein transferase activity"/>
    <property type="evidence" value="ECO:0007669"/>
    <property type="project" value="TreeGrafter"/>
</dbReference>
<dbReference type="InterPro" id="IPR000571">
    <property type="entry name" value="Znf_CCCH"/>
</dbReference>
<evidence type="ECO:0000256" key="9">
    <source>
        <dbReference type="SAM" id="MobiDB-lite"/>
    </source>
</evidence>
<organism evidence="12 13">
    <name type="scientific">Talaromyces rugulosus</name>
    <name type="common">Penicillium rugulosum</name>
    <dbReference type="NCBI Taxonomy" id="121627"/>
    <lineage>
        <taxon>Eukaryota</taxon>
        <taxon>Fungi</taxon>
        <taxon>Dikarya</taxon>
        <taxon>Ascomycota</taxon>
        <taxon>Pezizomycotina</taxon>
        <taxon>Eurotiomycetes</taxon>
        <taxon>Eurotiomycetidae</taxon>
        <taxon>Eurotiales</taxon>
        <taxon>Trichocomaceae</taxon>
        <taxon>Talaromyces</taxon>
        <taxon>Talaromyces sect. Islandici</taxon>
    </lineage>
</organism>
<dbReference type="Gene3D" id="3.30.40.10">
    <property type="entry name" value="Zinc/RING finger domain, C3HC4 (zinc finger)"/>
    <property type="match status" value="1"/>
</dbReference>
<keyword evidence="4" id="KW-0677">Repeat</keyword>